<dbReference type="EMBL" id="JAPDOD010000001">
    <property type="protein sequence ID" value="MDA0159028.1"/>
    <property type="molecule type" value="Genomic_DNA"/>
</dbReference>
<dbReference type="InterPro" id="IPR039420">
    <property type="entry name" value="WalR-like"/>
</dbReference>
<dbReference type="Proteomes" id="UP001149140">
    <property type="component" value="Unassembled WGS sequence"/>
</dbReference>
<feature type="DNA-binding region" description="OmpR/PhoB-type" evidence="5">
    <location>
        <begin position="124"/>
        <end position="216"/>
    </location>
</feature>
<evidence type="ECO:0000256" key="4">
    <source>
        <dbReference type="PROSITE-ProRule" id="PRU00169"/>
    </source>
</evidence>
<evidence type="ECO:0000313" key="9">
    <source>
        <dbReference type="Proteomes" id="UP001149140"/>
    </source>
</evidence>
<dbReference type="RefSeq" id="WP_270037681.1">
    <property type="nucleotide sequence ID" value="NZ_JAPDOD010000001.1"/>
</dbReference>
<organism evidence="8 9">
    <name type="scientific">Solirubrobacter ginsenosidimutans</name>
    <dbReference type="NCBI Taxonomy" id="490573"/>
    <lineage>
        <taxon>Bacteria</taxon>
        <taxon>Bacillati</taxon>
        <taxon>Actinomycetota</taxon>
        <taxon>Thermoleophilia</taxon>
        <taxon>Solirubrobacterales</taxon>
        <taxon>Solirubrobacteraceae</taxon>
        <taxon>Solirubrobacter</taxon>
    </lineage>
</organism>
<dbReference type="PROSITE" id="PS50110">
    <property type="entry name" value="RESPONSE_REGULATORY"/>
    <property type="match status" value="1"/>
</dbReference>
<comment type="caution">
    <text evidence="8">The sequence shown here is derived from an EMBL/GenBank/DDBJ whole genome shotgun (WGS) entry which is preliminary data.</text>
</comment>
<dbReference type="Gene3D" id="1.10.10.10">
    <property type="entry name" value="Winged helix-like DNA-binding domain superfamily/Winged helix DNA-binding domain"/>
    <property type="match status" value="1"/>
</dbReference>
<evidence type="ECO:0000259" key="6">
    <source>
        <dbReference type="PROSITE" id="PS50110"/>
    </source>
</evidence>
<keyword evidence="9" id="KW-1185">Reference proteome</keyword>
<dbReference type="PANTHER" id="PTHR48111:SF52">
    <property type="entry name" value="TRANSCRIPTIONAL REGULATORY PROTEIN YVRH"/>
    <property type="match status" value="1"/>
</dbReference>
<dbReference type="FunFam" id="1.10.10.10:FF:000018">
    <property type="entry name" value="DNA-binding response regulator ResD"/>
    <property type="match status" value="1"/>
</dbReference>
<keyword evidence="1 4" id="KW-0597">Phosphoprotein</keyword>
<dbReference type="SMART" id="SM00862">
    <property type="entry name" value="Trans_reg_C"/>
    <property type="match status" value="1"/>
</dbReference>
<dbReference type="GO" id="GO:0032993">
    <property type="term" value="C:protein-DNA complex"/>
    <property type="evidence" value="ECO:0007669"/>
    <property type="project" value="TreeGrafter"/>
</dbReference>
<dbReference type="GO" id="GO:0000156">
    <property type="term" value="F:phosphorelay response regulator activity"/>
    <property type="evidence" value="ECO:0007669"/>
    <property type="project" value="TreeGrafter"/>
</dbReference>
<evidence type="ECO:0000256" key="5">
    <source>
        <dbReference type="PROSITE-ProRule" id="PRU01091"/>
    </source>
</evidence>
<dbReference type="PROSITE" id="PS51755">
    <property type="entry name" value="OMPR_PHOB"/>
    <property type="match status" value="1"/>
</dbReference>
<dbReference type="InterPro" id="IPR001867">
    <property type="entry name" value="OmpR/PhoB-type_DNA-bd"/>
</dbReference>
<dbReference type="Gene3D" id="3.40.50.2300">
    <property type="match status" value="1"/>
</dbReference>
<feature type="domain" description="OmpR/PhoB-type" evidence="7">
    <location>
        <begin position="124"/>
        <end position="216"/>
    </location>
</feature>
<dbReference type="GO" id="GO:0000976">
    <property type="term" value="F:transcription cis-regulatory region binding"/>
    <property type="evidence" value="ECO:0007669"/>
    <property type="project" value="TreeGrafter"/>
</dbReference>
<evidence type="ECO:0000256" key="1">
    <source>
        <dbReference type="ARBA" id="ARBA00022553"/>
    </source>
</evidence>
<evidence type="ECO:0000256" key="2">
    <source>
        <dbReference type="ARBA" id="ARBA00023012"/>
    </source>
</evidence>
<dbReference type="InterPro" id="IPR001789">
    <property type="entry name" value="Sig_transdc_resp-reg_receiver"/>
</dbReference>
<feature type="domain" description="Response regulatory" evidence="6">
    <location>
        <begin position="3"/>
        <end position="116"/>
    </location>
</feature>
<keyword evidence="3 5" id="KW-0238">DNA-binding</keyword>
<feature type="modified residue" description="4-aspartylphosphate" evidence="4">
    <location>
        <position position="52"/>
    </location>
</feature>
<gene>
    <name evidence="8" type="ORF">OM076_02025</name>
</gene>
<dbReference type="AlphaFoldDB" id="A0A9X3S2U5"/>
<dbReference type="Gene3D" id="6.10.250.690">
    <property type="match status" value="1"/>
</dbReference>
<name>A0A9X3S2U5_9ACTN</name>
<dbReference type="SUPFAM" id="SSF52172">
    <property type="entry name" value="CheY-like"/>
    <property type="match status" value="1"/>
</dbReference>
<dbReference type="GO" id="GO:0006355">
    <property type="term" value="P:regulation of DNA-templated transcription"/>
    <property type="evidence" value="ECO:0007669"/>
    <property type="project" value="InterPro"/>
</dbReference>
<evidence type="ECO:0000259" key="7">
    <source>
        <dbReference type="PROSITE" id="PS51755"/>
    </source>
</evidence>
<dbReference type="CDD" id="cd00383">
    <property type="entry name" value="trans_reg_C"/>
    <property type="match status" value="1"/>
</dbReference>
<dbReference type="InterPro" id="IPR036388">
    <property type="entry name" value="WH-like_DNA-bd_sf"/>
</dbReference>
<evidence type="ECO:0000256" key="3">
    <source>
        <dbReference type="ARBA" id="ARBA00023125"/>
    </source>
</evidence>
<dbReference type="Pfam" id="PF00072">
    <property type="entry name" value="Response_reg"/>
    <property type="match status" value="1"/>
</dbReference>
<protein>
    <submittedName>
        <fullName evidence="8">Response regulator transcription factor</fullName>
    </submittedName>
</protein>
<evidence type="ECO:0000313" key="8">
    <source>
        <dbReference type="EMBL" id="MDA0159028.1"/>
    </source>
</evidence>
<dbReference type="Pfam" id="PF00486">
    <property type="entry name" value="Trans_reg_C"/>
    <property type="match status" value="1"/>
</dbReference>
<dbReference type="InterPro" id="IPR011006">
    <property type="entry name" value="CheY-like_superfamily"/>
</dbReference>
<accession>A0A9X3S2U5</accession>
<dbReference type="PANTHER" id="PTHR48111">
    <property type="entry name" value="REGULATOR OF RPOS"/>
    <property type="match status" value="1"/>
</dbReference>
<reference evidence="8" key="1">
    <citation type="submission" date="2022-10" db="EMBL/GenBank/DDBJ databases">
        <title>The WGS of Solirubrobacter ginsenosidimutans DSM 21036.</title>
        <authorList>
            <person name="Jiang Z."/>
        </authorList>
    </citation>
    <scope>NUCLEOTIDE SEQUENCE</scope>
    <source>
        <strain evidence="8">DSM 21036</strain>
    </source>
</reference>
<keyword evidence="2" id="KW-0902">Two-component regulatory system</keyword>
<sequence length="219" mass="24049">MSIVLLVEDEPEIVGLLTDFLAVEGFGVVAARDPAGALDALGTHAIACVLLDVMLPGGSGFDVCRRIREHSDVPLLFLSARGEDEDKLRGLALGADDYIVKSATPAEVVARVKAVLRRSEPRDTARRVFGRFTVDSGAHEVTADGRLVALTAREFELLALFIDHPRQVLTREQIYERVWGSWGDRSAVAVYVRRLREKLEPELIATVWGVGYRFDPPAA</sequence>
<dbReference type="SMART" id="SM00448">
    <property type="entry name" value="REC"/>
    <property type="match status" value="1"/>
</dbReference>
<dbReference type="CDD" id="cd17574">
    <property type="entry name" value="REC_OmpR"/>
    <property type="match status" value="1"/>
</dbReference>
<dbReference type="GO" id="GO:0005829">
    <property type="term" value="C:cytosol"/>
    <property type="evidence" value="ECO:0007669"/>
    <property type="project" value="TreeGrafter"/>
</dbReference>
<proteinExistence type="predicted"/>